<evidence type="ECO:0000313" key="14">
    <source>
        <dbReference type="Proteomes" id="UP000533017"/>
    </source>
</evidence>
<evidence type="ECO:0000256" key="5">
    <source>
        <dbReference type="ARBA" id="ARBA00022801"/>
    </source>
</evidence>
<feature type="binding site" evidence="9">
    <location>
        <position position="106"/>
    </location>
    <ligand>
        <name>Mg(2+)</name>
        <dbReference type="ChEBI" id="CHEBI:18420"/>
        <label>1</label>
        <note>catalytic</note>
    </ligand>
</feature>
<organism evidence="12 13">
    <name type="scientific">Actinopolymorpha cephalotaxi</name>
    <dbReference type="NCBI Taxonomy" id="504797"/>
    <lineage>
        <taxon>Bacteria</taxon>
        <taxon>Bacillati</taxon>
        <taxon>Actinomycetota</taxon>
        <taxon>Actinomycetes</taxon>
        <taxon>Propionibacteriales</taxon>
        <taxon>Actinopolymorphaceae</taxon>
        <taxon>Actinopolymorpha</taxon>
    </lineage>
</organism>
<dbReference type="Proteomes" id="UP000533017">
    <property type="component" value="Unassembled WGS sequence"/>
</dbReference>
<comment type="pathway">
    <text evidence="3">Amino-acid biosynthesis; L-histidine biosynthesis; L-histidine from 5-phospho-alpha-D-ribose 1-diphosphate: step 8/9.</text>
</comment>
<reference evidence="11 14" key="2">
    <citation type="submission" date="2020-07" db="EMBL/GenBank/DDBJ databases">
        <title>Sequencing the genomes of 1000 actinobacteria strains.</title>
        <authorList>
            <person name="Klenk H.-P."/>
        </authorList>
    </citation>
    <scope>NUCLEOTIDE SEQUENCE [LARGE SCALE GENOMIC DNA]</scope>
    <source>
        <strain evidence="11 14">DSM 45117</strain>
    </source>
</reference>
<evidence type="ECO:0000256" key="1">
    <source>
        <dbReference type="ARBA" id="ARBA00001033"/>
    </source>
</evidence>
<keyword evidence="5 10" id="KW-0378">Hydrolase</keyword>
<feature type="binding site" evidence="9">
    <location>
        <position position="109"/>
    </location>
    <ligand>
        <name>Mg(2+)</name>
        <dbReference type="ChEBI" id="CHEBI:18420"/>
        <label>1</label>
        <note>catalytic</note>
    </ligand>
</feature>
<comment type="similarity">
    <text evidence="10">Belongs to the inositol monophosphatase superfamily.</text>
</comment>
<evidence type="ECO:0000256" key="7">
    <source>
        <dbReference type="ARBA" id="ARBA00049158"/>
    </source>
</evidence>
<comment type="function">
    <text evidence="8">Catalyzes the dephosphorylation of histidinol-phosphate to histidinol, the direct precursor of histidine.</text>
</comment>
<dbReference type="EMBL" id="FOOI01000004">
    <property type="protein sequence ID" value="SFG16226.1"/>
    <property type="molecule type" value="Genomic_DNA"/>
</dbReference>
<dbReference type="PROSITE" id="PS00629">
    <property type="entry name" value="IMP_1"/>
    <property type="match status" value="1"/>
</dbReference>
<feature type="binding site" evidence="9">
    <location>
        <position position="233"/>
    </location>
    <ligand>
        <name>Mg(2+)</name>
        <dbReference type="ChEBI" id="CHEBI:18420"/>
        <label>1</label>
        <note>catalytic</note>
    </ligand>
</feature>
<feature type="binding site" evidence="9">
    <location>
        <position position="86"/>
    </location>
    <ligand>
        <name>Mg(2+)</name>
        <dbReference type="ChEBI" id="CHEBI:18420"/>
        <label>1</label>
        <note>catalytic</note>
    </ligand>
</feature>
<evidence type="ECO:0000256" key="2">
    <source>
        <dbReference type="ARBA" id="ARBA00001946"/>
    </source>
</evidence>
<proteinExistence type="inferred from homology"/>
<dbReference type="STRING" id="504797.SAMN05421678_104165"/>
<keyword evidence="14" id="KW-1185">Reference proteome</keyword>
<comment type="cofactor">
    <cofactor evidence="2 9 10">
        <name>Mg(2+)</name>
        <dbReference type="ChEBI" id="CHEBI:18420"/>
    </cofactor>
</comment>
<evidence type="ECO:0000313" key="13">
    <source>
        <dbReference type="Proteomes" id="UP000199052"/>
    </source>
</evidence>
<keyword evidence="4 9" id="KW-0479">Metal-binding</keyword>
<comment type="catalytic activity">
    <reaction evidence="1 10">
        <text>a myo-inositol phosphate + H2O = myo-inositol + phosphate</text>
        <dbReference type="Rhea" id="RHEA:24056"/>
        <dbReference type="ChEBI" id="CHEBI:15377"/>
        <dbReference type="ChEBI" id="CHEBI:17268"/>
        <dbReference type="ChEBI" id="CHEBI:43474"/>
        <dbReference type="ChEBI" id="CHEBI:84139"/>
        <dbReference type="EC" id="3.1.3.25"/>
    </reaction>
</comment>
<dbReference type="AlphaFoldDB" id="A0A1I2PRJ5"/>
<comment type="catalytic activity">
    <reaction evidence="7">
        <text>L-histidinol phosphate + H2O = L-histidinol + phosphate</text>
        <dbReference type="Rhea" id="RHEA:14465"/>
        <dbReference type="ChEBI" id="CHEBI:15377"/>
        <dbReference type="ChEBI" id="CHEBI:43474"/>
        <dbReference type="ChEBI" id="CHEBI:57699"/>
        <dbReference type="ChEBI" id="CHEBI:57980"/>
        <dbReference type="EC" id="3.1.3.15"/>
    </reaction>
</comment>
<dbReference type="OrthoDB" id="9772456at2"/>
<dbReference type="PANTHER" id="PTHR20854">
    <property type="entry name" value="INOSITOL MONOPHOSPHATASE"/>
    <property type="match status" value="1"/>
</dbReference>
<gene>
    <name evidence="11" type="ORF">FHR37_002434</name>
    <name evidence="12" type="ORF">SAMN05421678_104165</name>
</gene>
<evidence type="ECO:0000313" key="12">
    <source>
        <dbReference type="EMBL" id="SFG16226.1"/>
    </source>
</evidence>
<sequence length="301" mass="31389">MSTGPVDAGGHAAGEGADPAALLDLATRTAREAGELLRARRLTDEVSVAHTKSTPTDIVTAMDTASEALIRDRLRAERPDDTILGEEGGSIPGQVPGQSGVRWLVDPLDGTVNYLYGLPAYAVSIAAEVAGEVVAGAVFCPPAGEMWTAVRGAGAWLNDDPVRANEVPELDRALVGTGFWYDSGLRARQAELLRHVLPLVRDVRRIGSAALDLCSVACGRLDAYFETGLHPWDWSAGLLVAREAGARVGGLPGEPASRRLAIAAAPGVFDELRSLVVAHGAGVVDSPVVDTAPVSHGRVDS</sequence>
<dbReference type="InterPro" id="IPR033942">
    <property type="entry name" value="IMPase"/>
</dbReference>
<dbReference type="SUPFAM" id="SSF56655">
    <property type="entry name" value="Carbohydrate phosphatase"/>
    <property type="match status" value="1"/>
</dbReference>
<reference evidence="12 13" key="1">
    <citation type="submission" date="2016-10" db="EMBL/GenBank/DDBJ databases">
        <authorList>
            <person name="de Groot N.N."/>
        </authorList>
    </citation>
    <scope>NUCLEOTIDE SEQUENCE [LARGE SCALE GENOMIC DNA]</scope>
    <source>
        <strain evidence="12 13">CPCC 202808</strain>
    </source>
</reference>
<name>A0A1I2PRJ5_9ACTN</name>
<keyword evidence="6 9" id="KW-0460">Magnesium</keyword>
<dbReference type="CDD" id="cd01639">
    <property type="entry name" value="IMPase"/>
    <property type="match status" value="1"/>
</dbReference>
<dbReference type="GO" id="GO:0006020">
    <property type="term" value="P:inositol metabolic process"/>
    <property type="evidence" value="ECO:0007669"/>
    <property type="project" value="TreeGrafter"/>
</dbReference>
<dbReference type="EC" id="3.1.3.25" evidence="10"/>
<evidence type="ECO:0000313" key="11">
    <source>
        <dbReference type="EMBL" id="NYH83583.1"/>
    </source>
</evidence>
<dbReference type="Gene3D" id="3.30.540.10">
    <property type="entry name" value="Fructose-1,6-Bisphosphatase, subunit A, domain 1"/>
    <property type="match status" value="1"/>
</dbReference>
<dbReference type="PRINTS" id="PR00377">
    <property type="entry name" value="IMPHPHTASES"/>
</dbReference>
<evidence type="ECO:0000256" key="4">
    <source>
        <dbReference type="ARBA" id="ARBA00022723"/>
    </source>
</evidence>
<dbReference type="FunFam" id="3.30.540.10:FF:000003">
    <property type="entry name" value="Inositol-1-monophosphatase"/>
    <property type="match status" value="1"/>
</dbReference>
<dbReference type="Gene3D" id="3.40.190.80">
    <property type="match status" value="1"/>
</dbReference>
<dbReference type="RefSeq" id="WP_092882645.1">
    <property type="nucleotide sequence ID" value="NZ_FOOI01000004.1"/>
</dbReference>
<dbReference type="EMBL" id="JACBZA010000001">
    <property type="protein sequence ID" value="NYH83583.1"/>
    <property type="molecule type" value="Genomic_DNA"/>
</dbReference>
<dbReference type="GO" id="GO:0007165">
    <property type="term" value="P:signal transduction"/>
    <property type="evidence" value="ECO:0007669"/>
    <property type="project" value="TreeGrafter"/>
</dbReference>
<evidence type="ECO:0000256" key="3">
    <source>
        <dbReference type="ARBA" id="ARBA00004970"/>
    </source>
</evidence>
<dbReference type="GO" id="GO:0008934">
    <property type="term" value="F:inositol monophosphate 1-phosphatase activity"/>
    <property type="evidence" value="ECO:0007669"/>
    <property type="project" value="InterPro"/>
</dbReference>
<dbReference type="GO" id="GO:0046872">
    <property type="term" value="F:metal ion binding"/>
    <property type="evidence" value="ECO:0007669"/>
    <property type="project" value="UniProtKB-KW"/>
</dbReference>
<protein>
    <recommendedName>
        <fullName evidence="10">Inositol-1-monophosphatase</fullName>
        <ecNumber evidence="10">3.1.3.25</ecNumber>
    </recommendedName>
</protein>
<evidence type="ECO:0000256" key="9">
    <source>
        <dbReference type="PIRSR" id="PIRSR600760-2"/>
    </source>
</evidence>
<dbReference type="InterPro" id="IPR000760">
    <property type="entry name" value="Inositol_monophosphatase-like"/>
</dbReference>
<dbReference type="InterPro" id="IPR020583">
    <property type="entry name" value="Inositol_monoP_metal-BS"/>
</dbReference>
<dbReference type="PANTHER" id="PTHR20854:SF4">
    <property type="entry name" value="INOSITOL-1-MONOPHOSPHATASE-RELATED"/>
    <property type="match status" value="1"/>
</dbReference>
<dbReference type="GO" id="GO:0004401">
    <property type="term" value="F:histidinol-phosphatase activity"/>
    <property type="evidence" value="ECO:0007669"/>
    <property type="project" value="UniProtKB-EC"/>
</dbReference>
<dbReference type="Proteomes" id="UP000199052">
    <property type="component" value="Unassembled WGS sequence"/>
</dbReference>
<dbReference type="Pfam" id="PF00459">
    <property type="entry name" value="Inositol_P"/>
    <property type="match status" value="1"/>
</dbReference>
<evidence type="ECO:0000256" key="6">
    <source>
        <dbReference type="ARBA" id="ARBA00022842"/>
    </source>
</evidence>
<evidence type="ECO:0000256" key="8">
    <source>
        <dbReference type="ARBA" id="ARBA00053547"/>
    </source>
</evidence>
<accession>A0A1I2PRJ5</accession>
<evidence type="ECO:0000256" key="10">
    <source>
        <dbReference type="RuleBase" id="RU364068"/>
    </source>
</evidence>
<feature type="binding site" evidence="9">
    <location>
        <position position="108"/>
    </location>
    <ligand>
        <name>Mg(2+)</name>
        <dbReference type="ChEBI" id="CHEBI:18420"/>
        <label>1</label>
        <note>catalytic</note>
    </ligand>
</feature>